<protein>
    <submittedName>
        <fullName evidence="2">Uncharacterized protein</fullName>
    </submittedName>
</protein>
<feature type="chain" id="PRO_5033041189" evidence="1">
    <location>
        <begin position="25"/>
        <end position="104"/>
    </location>
</feature>
<keyword evidence="3" id="KW-1185">Reference proteome</keyword>
<gene>
    <name evidence="2" type="ORF">HUJ06_007351</name>
</gene>
<sequence>MGHRCKLSAIIAFVLLLGIQPLMASRILGGEEEWMKRSVLLGSLQRGSVPSSGSSTCTYVPGSGGNSCPIPATVSEKNFAGSALAHISAFPHLLIPFGVASDQK</sequence>
<keyword evidence="1" id="KW-0732">Signal</keyword>
<reference evidence="2 3" key="1">
    <citation type="journal article" date="2020" name="Mol. Biol. Evol.">
        <title>Distinct Expression and Methylation Patterns for Genes with Different Fates following a Single Whole-Genome Duplication in Flowering Plants.</title>
        <authorList>
            <person name="Shi T."/>
            <person name="Rahmani R.S."/>
            <person name="Gugger P.F."/>
            <person name="Wang M."/>
            <person name="Li H."/>
            <person name="Zhang Y."/>
            <person name="Li Z."/>
            <person name="Wang Q."/>
            <person name="Van de Peer Y."/>
            <person name="Marchal K."/>
            <person name="Chen J."/>
        </authorList>
    </citation>
    <scope>NUCLEOTIDE SEQUENCE [LARGE SCALE GENOMIC DNA]</scope>
    <source>
        <tissue evidence="2">Leaf</tissue>
    </source>
</reference>
<evidence type="ECO:0000313" key="3">
    <source>
        <dbReference type="Proteomes" id="UP000607653"/>
    </source>
</evidence>
<feature type="signal peptide" evidence="1">
    <location>
        <begin position="1"/>
        <end position="24"/>
    </location>
</feature>
<dbReference type="EMBL" id="DUZY01000004">
    <property type="protein sequence ID" value="DAD36710.1"/>
    <property type="molecule type" value="Genomic_DNA"/>
</dbReference>
<organism evidence="2 3">
    <name type="scientific">Nelumbo nucifera</name>
    <name type="common">Sacred lotus</name>
    <dbReference type="NCBI Taxonomy" id="4432"/>
    <lineage>
        <taxon>Eukaryota</taxon>
        <taxon>Viridiplantae</taxon>
        <taxon>Streptophyta</taxon>
        <taxon>Embryophyta</taxon>
        <taxon>Tracheophyta</taxon>
        <taxon>Spermatophyta</taxon>
        <taxon>Magnoliopsida</taxon>
        <taxon>Proteales</taxon>
        <taxon>Nelumbonaceae</taxon>
        <taxon>Nelumbo</taxon>
    </lineage>
</organism>
<dbReference type="PANTHER" id="PTHR33592:SF5">
    <property type="entry name" value="TRANSMEMBRANE PROTEIN"/>
    <property type="match status" value="1"/>
</dbReference>
<dbReference type="PANTHER" id="PTHR33592">
    <property type="entry name" value="TRANSMEMBRANE PROTEIN"/>
    <property type="match status" value="1"/>
</dbReference>
<proteinExistence type="predicted"/>
<evidence type="ECO:0000256" key="1">
    <source>
        <dbReference type="SAM" id="SignalP"/>
    </source>
</evidence>
<name>A0A822YW16_NELNU</name>
<comment type="caution">
    <text evidence="2">The sequence shown here is derived from an EMBL/GenBank/DDBJ whole genome shotgun (WGS) entry which is preliminary data.</text>
</comment>
<accession>A0A822YW16</accession>
<dbReference type="AlphaFoldDB" id="A0A822YW16"/>
<dbReference type="Proteomes" id="UP000607653">
    <property type="component" value="Unassembled WGS sequence"/>
</dbReference>
<evidence type="ECO:0000313" key="2">
    <source>
        <dbReference type="EMBL" id="DAD36710.1"/>
    </source>
</evidence>